<reference evidence="3" key="1">
    <citation type="journal article" date="2014" name="Front. Microbiol.">
        <title>High frequency of phylogenetically diverse reductive dehalogenase-homologous genes in deep subseafloor sedimentary metagenomes.</title>
        <authorList>
            <person name="Kawai M."/>
            <person name="Futagami T."/>
            <person name="Toyoda A."/>
            <person name="Takaki Y."/>
            <person name="Nishi S."/>
            <person name="Hori S."/>
            <person name="Arai W."/>
            <person name="Tsubouchi T."/>
            <person name="Morono Y."/>
            <person name="Uchiyama I."/>
            <person name="Ito T."/>
            <person name="Fujiyama A."/>
            <person name="Inagaki F."/>
            <person name="Takami H."/>
        </authorList>
    </citation>
    <scope>NUCLEOTIDE SEQUENCE</scope>
    <source>
        <strain evidence="3">Expedition CK06-06</strain>
    </source>
</reference>
<evidence type="ECO:0000259" key="2">
    <source>
        <dbReference type="Pfam" id="PF00384"/>
    </source>
</evidence>
<dbReference type="PANTHER" id="PTHR43105:SF14">
    <property type="entry name" value="FORMATE DEHYDROGENASE H"/>
    <property type="match status" value="1"/>
</dbReference>
<evidence type="ECO:0000313" key="3">
    <source>
        <dbReference type="EMBL" id="GAG02967.1"/>
    </source>
</evidence>
<feature type="non-terminal residue" evidence="3">
    <location>
        <position position="1"/>
    </location>
</feature>
<dbReference type="GO" id="GO:0003954">
    <property type="term" value="F:NADH dehydrogenase activity"/>
    <property type="evidence" value="ECO:0007669"/>
    <property type="project" value="TreeGrafter"/>
</dbReference>
<proteinExistence type="predicted"/>
<dbReference type="PANTHER" id="PTHR43105">
    <property type="entry name" value="RESPIRATORY NITRATE REDUCTASE"/>
    <property type="match status" value="1"/>
</dbReference>
<dbReference type="AlphaFoldDB" id="X0UUV1"/>
<accession>X0UUV1</accession>
<organism evidence="3">
    <name type="scientific">marine sediment metagenome</name>
    <dbReference type="NCBI Taxonomy" id="412755"/>
    <lineage>
        <taxon>unclassified sequences</taxon>
        <taxon>metagenomes</taxon>
        <taxon>ecological metagenomes</taxon>
    </lineage>
</organism>
<sequence length="274" mass="29248">GASRASIVYGNGVTQYVNGTGAVTALANLAMLTGNTAGGGGGIYALQRENNGQGACDMGALPDFLPGYQSLEDAQARRKFQDRWGCDLPGDKGLTALEMIGRARESGIKGVYVVGENPALSFPQLGVVRGALASLDFLVVQDMFLTETAKLATVVLPAASFAEKEGTFTNFEGRIRRLCKALGPLGDSLPDWEIILELAGKMGYPMSYSSPQQVMSEVEELVPLYQDAGFSDTEMKGQQLAEFGCSRLANRRLYSGQFPSGFGRFSPVDYVPQS</sequence>
<gene>
    <name evidence="3" type="ORF">S01H1_32413</name>
</gene>
<dbReference type="SUPFAM" id="SSF53706">
    <property type="entry name" value="Formate dehydrogenase/DMSO reductase, domains 1-3"/>
    <property type="match status" value="1"/>
</dbReference>
<dbReference type="GO" id="GO:0016020">
    <property type="term" value="C:membrane"/>
    <property type="evidence" value="ECO:0007669"/>
    <property type="project" value="TreeGrafter"/>
</dbReference>
<comment type="caution">
    <text evidence="3">The sequence shown here is derived from an EMBL/GenBank/DDBJ whole genome shotgun (WGS) entry which is preliminary data.</text>
</comment>
<name>X0UUV1_9ZZZZ</name>
<dbReference type="Gene3D" id="3.40.50.740">
    <property type="match status" value="1"/>
</dbReference>
<feature type="non-terminal residue" evidence="3">
    <location>
        <position position="274"/>
    </location>
</feature>
<dbReference type="Pfam" id="PF00384">
    <property type="entry name" value="Molybdopterin"/>
    <property type="match status" value="1"/>
</dbReference>
<keyword evidence="1" id="KW-0560">Oxidoreductase</keyword>
<dbReference type="InterPro" id="IPR006656">
    <property type="entry name" value="Mopterin_OxRdtase"/>
</dbReference>
<dbReference type="EMBL" id="BARS01020065">
    <property type="protein sequence ID" value="GAG02967.1"/>
    <property type="molecule type" value="Genomic_DNA"/>
</dbReference>
<dbReference type="Gene3D" id="3.40.228.10">
    <property type="entry name" value="Dimethylsulfoxide Reductase, domain 2"/>
    <property type="match status" value="1"/>
</dbReference>
<protein>
    <recommendedName>
        <fullName evidence="2">Molybdopterin oxidoreductase domain-containing protein</fullName>
    </recommendedName>
</protein>
<dbReference type="InterPro" id="IPR050123">
    <property type="entry name" value="Prok_molybdopt-oxidoreductase"/>
</dbReference>
<feature type="domain" description="Molybdopterin oxidoreductase" evidence="2">
    <location>
        <begin position="4"/>
        <end position="200"/>
    </location>
</feature>
<dbReference type="GO" id="GO:0022904">
    <property type="term" value="P:respiratory electron transport chain"/>
    <property type="evidence" value="ECO:0007669"/>
    <property type="project" value="TreeGrafter"/>
</dbReference>
<evidence type="ECO:0000256" key="1">
    <source>
        <dbReference type="ARBA" id="ARBA00023002"/>
    </source>
</evidence>